<evidence type="ECO:0000313" key="2">
    <source>
        <dbReference type="EMBL" id="CAI6310710.1"/>
    </source>
</evidence>
<comment type="caution">
    <text evidence="2">The sequence shown here is derived from an EMBL/GenBank/DDBJ whole genome shotgun (WGS) entry which is preliminary data.</text>
</comment>
<keyword evidence="3" id="KW-1185">Reference proteome</keyword>
<evidence type="ECO:0000313" key="3">
    <source>
        <dbReference type="Proteomes" id="UP001152607"/>
    </source>
</evidence>
<feature type="region of interest" description="Disordered" evidence="1">
    <location>
        <begin position="1"/>
        <end position="24"/>
    </location>
</feature>
<dbReference type="EMBL" id="CAOQHR010000002">
    <property type="protein sequence ID" value="CAI6310710.1"/>
    <property type="molecule type" value="Genomic_DNA"/>
</dbReference>
<name>A0A9W4U6C3_9PLEO</name>
<gene>
    <name evidence="2" type="ORF">PDIGIT_LOCUS3204</name>
</gene>
<evidence type="ECO:0000256" key="1">
    <source>
        <dbReference type="SAM" id="MobiDB-lite"/>
    </source>
</evidence>
<accession>A0A9W4U6C3</accession>
<sequence length="74" mass="8400">MELSDEISLNHAPPPDPAGAFQSSRSGSFNPRFLLLIFISHELKTSRWMLMRPLFRTHPASRLSSLHRVLPFVG</sequence>
<dbReference type="Proteomes" id="UP001152607">
    <property type="component" value="Unassembled WGS sequence"/>
</dbReference>
<organism evidence="2 3">
    <name type="scientific">Periconia digitata</name>
    <dbReference type="NCBI Taxonomy" id="1303443"/>
    <lineage>
        <taxon>Eukaryota</taxon>
        <taxon>Fungi</taxon>
        <taxon>Dikarya</taxon>
        <taxon>Ascomycota</taxon>
        <taxon>Pezizomycotina</taxon>
        <taxon>Dothideomycetes</taxon>
        <taxon>Pleosporomycetidae</taxon>
        <taxon>Pleosporales</taxon>
        <taxon>Massarineae</taxon>
        <taxon>Periconiaceae</taxon>
        <taxon>Periconia</taxon>
    </lineage>
</organism>
<proteinExistence type="predicted"/>
<reference evidence="2" key="1">
    <citation type="submission" date="2023-01" db="EMBL/GenBank/DDBJ databases">
        <authorList>
            <person name="Van Ghelder C."/>
            <person name="Rancurel C."/>
        </authorList>
    </citation>
    <scope>NUCLEOTIDE SEQUENCE</scope>
    <source>
        <strain evidence="2">CNCM I-4278</strain>
    </source>
</reference>
<dbReference type="AlphaFoldDB" id="A0A9W4U6C3"/>
<protein>
    <submittedName>
        <fullName evidence="2">Uncharacterized protein</fullName>
    </submittedName>
</protein>